<dbReference type="SMART" id="SM00937">
    <property type="entry name" value="PCRF"/>
    <property type="match status" value="1"/>
</dbReference>
<name>A0A2M8KE41_9BACT</name>
<dbReference type="Proteomes" id="UP000231450">
    <property type="component" value="Unassembled WGS sequence"/>
</dbReference>
<comment type="function">
    <text evidence="4">Peptide chain release factor 2 directs the termination of translation in response to the peptide chain termination codons UGA and UAA.</text>
</comment>
<keyword evidence="4" id="KW-0963">Cytoplasm</keyword>
<dbReference type="FunFam" id="3.30.160.20:FF:000004">
    <property type="entry name" value="Peptide chain release factor 1"/>
    <property type="match status" value="1"/>
</dbReference>
<evidence type="ECO:0000313" key="8">
    <source>
        <dbReference type="EMBL" id="PJE58174.1"/>
    </source>
</evidence>
<evidence type="ECO:0000313" key="9">
    <source>
        <dbReference type="Proteomes" id="UP000231450"/>
    </source>
</evidence>
<dbReference type="Gene3D" id="1.20.58.410">
    <property type="entry name" value="Release factor"/>
    <property type="match status" value="1"/>
</dbReference>
<dbReference type="GO" id="GO:0005737">
    <property type="term" value="C:cytoplasm"/>
    <property type="evidence" value="ECO:0007669"/>
    <property type="project" value="UniProtKB-SubCell"/>
</dbReference>
<keyword evidence="3 4" id="KW-0648">Protein biosynthesis</keyword>
<comment type="similarity">
    <text evidence="1 4">Belongs to the prokaryotic/mitochondrial release factor family.</text>
</comment>
<accession>A0A2M8KE41</accession>
<feature type="domain" description="Prokaryotic-type class I peptide chain release factors" evidence="7">
    <location>
        <begin position="241"/>
        <end position="257"/>
    </location>
</feature>
<dbReference type="InterPro" id="IPR000352">
    <property type="entry name" value="Pep_chain_release_fac_I"/>
</dbReference>
<dbReference type="PANTHER" id="PTHR43116:SF3">
    <property type="entry name" value="CLASS I PEPTIDE CHAIN RELEASE FACTOR"/>
    <property type="match status" value="1"/>
</dbReference>
<dbReference type="AlphaFoldDB" id="A0A2M8KE41"/>
<dbReference type="SUPFAM" id="SSF75620">
    <property type="entry name" value="Release factor"/>
    <property type="match status" value="1"/>
</dbReference>
<feature type="modified residue" description="N5-methylglutamine" evidence="4">
    <location>
        <position position="248"/>
    </location>
</feature>
<evidence type="ECO:0000256" key="3">
    <source>
        <dbReference type="ARBA" id="ARBA00022917"/>
    </source>
</evidence>
<dbReference type="PROSITE" id="PS00745">
    <property type="entry name" value="RF_PROK_I"/>
    <property type="match status" value="1"/>
</dbReference>
<organism evidence="8 9">
    <name type="scientific">Candidatus Portnoybacteria bacterium CG10_big_fil_rev_8_21_14_0_10_36_7</name>
    <dbReference type="NCBI Taxonomy" id="1974812"/>
    <lineage>
        <taxon>Bacteria</taxon>
        <taxon>Candidatus Portnoyibacteriota</taxon>
    </lineage>
</organism>
<feature type="coiled-coil region" evidence="6">
    <location>
        <begin position="84"/>
        <end position="111"/>
    </location>
</feature>
<evidence type="ECO:0000256" key="2">
    <source>
        <dbReference type="ARBA" id="ARBA00022481"/>
    </source>
</evidence>
<dbReference type="Pfam" id="PF00472">
    <property type="entry name" value="RF-1"/>
    <property type="match status" value="1"/>
</dbReference>
<comment type="subcellular location">
    <subcellularLocation>
        <location evidence="4">Cytoplasm</location>
    </subcellularLocation>
</comment>
<evidence type="ECO:0000256" key="5">
    <source>
        <dbReference type="NCBIfam" id="TIGR00020"/>
    </source>
</evidence>
<dbReference type="NCBIfam" id="TIGR00020">
    <property type="entry name" value="prfB"/>
    <property type="match status" value="1"/>
</dbReference>
<dbReference type="HAMAP" id="MF_00094">
    <property type="entry name" value="Rel_fac_2"/>
    <property type="match status" value="1"/>
</dbReference>
<evidence type="ECO:0000256" key="6">
    <source>
        <dbReference type="SAM" id="Coils"/>
    </source>
</evidence>
<dbReference type="GO" id="GO:0016149">
    <property type="term" value="F:translation release factor activity, codon specific"/>
    <property type="evidence" value="ECO:0007669"/>
    <property type="project" value="UniProtKB-UniRule"/>
</dbReference>
<keyword evidence="6" id="KW-0175">Coiled coil</keyword>
<evidence type="ECO:0000256" key="1">
    <source>
        <dbReference type="ARBA" id="ARBA00010835"/>
    </source>
</evidence>
<comment type="PTM">
    <text evidence="4">Methylated by PrmC. Methylation increases the termination efficiency of RF2.</text>
</comment>
<dbReference type="EMBL" id="PFDW01000046">
    <property type="protein sequence ID" value="PJE58174.1"/>
    <property type="molecule type" value="Genomic_DNA"/>
</dbReference>
<dbReference type="InterPro" id="IPR005139">
    <property type="entry name" value="PCRF"/>
</dbReference>
<evidence type="ECO:0000259" key="7">
    <source>
        <dbReference type="PROSITE" id="PS00745"/>
    </source>
</evidence>
<comment type="caution">
    <text evidence="8">The sequence shown here is derived from an EMBL/GenBank/DDBJ whole genome shotgun (WGS) entry which is preliminary data.</text>
</comment>
<proteinExistence type="inferred from homology"/>
<sequence>MENFLQHIKNLEERILTVRDCLDLLEKVKKVEALEKEMTRPDFWDDYKSAQDISREASDLKEEVAVWDKIGGKIFDIRQMFELAQEDKEIEKELESEYKQLLKLFEKEELKVFMSGKYDFANAMLTVASGAGGTEAQDWANILLRMYQRYADRRGFKSEVVDINYGNEAGIKSATLFIEGKNAYGFLRRESGVHRLVRLSPFNASNLRHTSFSSVEVMPEIEDNDSEVVIKPEELEVDTFRSSGPGGQNVNKVETAVRIRHIPTGIVVACQIERSQLKNKERAMKMIKAKIYQLEEAKRQEEIAKLKGVQVATGWGNQIRSYVLHPYKMIKDLRTGHETSQAEEALDGDLDGFIEAEIRKLK</sequence>
<dbReference type="Gene3D" id="3.30.160.20">
    <property type="match status" value="1"/>
</dbReference>
<dbReference type="InterPro" id="IPR045853">
    <property type="entry name" value="Pep_chain_release_fac_I_sf"/>
</dbReference>
<evidence type="ECO:0000256" key="4">
    <source>
        <dbReference type="HAMAP-Rule" id="MF_00094"/>
    </source>
</evidence>
<dbReference type="Pfam" id="PF03462">
    <property type="entry name" value="PCRF"/>
    <property type="match status" value="1"/>
</dbReference>
<dbReference type="InterPro" id="IPR004374">
    <property type="entry name" value="PrfB"/>
</dbReference>
<protein>
    <recommendedName>
        <fullName evidence="4 5">Peptide chain release factor 2</fullName>
        <shortName evidence="4">RF-2</shortName>
    </recommendedName>
</protein>
<reference evidence="9" key="1">
    <citation type="submission" date="2017-09" db="EMBL/GenBank/DDBJ databases">
        <title>Depth-based differentiation of microbial function through sediment-hosted aquifers and enrichment of novel symbionts in the deep terrestrial subsurface.</title>
        <authorList>
            <person name="Probst A.J."/>
            <person name="Ladd B."/>
            <person name="Jarett J.K."/>
            <person name="Geller-Mcgrath D.E."/>
            <person name="Sieber C.M.K."/>
            <person name="Emerson J.B."/>
            <person name="Anantharaman K."/>
            <person name="Thomas B.C."/>
            <person name="Malmstrom R."/>
            <person name="Stieglmeier M."/>
            <person name="Klingl A."/>
            <person name="Woyke T."/>
            <person name="Ryan C.M."/>
            <person name="Banfield J.F."/>
        </authorList>
    </citation>
    <scope>NUCLEOTIDE SEQUENCE [LARGE SCALE GENOMIC DNA]</scope>
</reference>
<gene>
    <name evidence="4" type="primary">prfB</name>
    <name evidence="8" type="ORF">COU81_02055</name>
</gene>
<dbReference type="PANTHER" id="PTHR43116">
    <property type="entry name" value="PEPTIDE CHAIN RELEASE FACTOR 2"/>
    <property type="match status" value="1"/>
</dbReference>
<dbReference type="Gene3D" id="3.30.70.1660">
    <property type="match status" value="1"/>
</dbReference>
<keyword evidence="2 4" id="KW-0488">Methylation</keyword>